<organism evidence="1 2">
    <name type="scientific">Coemansia aciculifera</name>
    <dbReference type="NCBI Taxonomy" id="417176"/>
    <lineage>
        <taxon>Eukaryota</taxon>
        <taxon>Fungi</taxon>
        <taxon>Fungi incertae sedis</taxon>
        <taxon>Zoopagomycota</taxon>
        <taxon>Kickxellomycotina</taxon>
        <taxon>Kickxellomycetes</taxon>
        <taxon>Kickxellales</taxon>
        <taxon>Kickxellaceae</taxon>
        <taxon>Coemansia</taxon>
    </lineage>
</organism>
<comment type="caution">
    <text evidence="1">The sequence shown here is derived from an EMBL/GenBank/DDBJ whole genome shotgun (WGS) entry which is preliminary data.</text>
</comment>
<name>A0ACC1M1N6_9FUNG</name>
<evidence type="ECO:0000313" key="1">
    <source>
        <dbReference type="EMBL" id="KAJ2892192.1"/>
    </source>
</evidence>
<evidence type="ECO:0000313" key="2">
    <source>
        <dbReference type="Proteomes" id="UP001139981"/>
    </source>
</evidence>
<feature type="non-terminal residue" evidence="1">
    <location>
        <position position="1"/>
    </location>
</feature>
<gene>
    <name evidence="1" type="ORF">IWW38_003313</name>
</gene>
<feature type="non-terminal residue" evidence="1">
    <location>
        <position position="800"/>
    </location>
</feature>
<reference evidence="1" key="1">
    <citation type="submission" date="2022-07" db="EMBL/GenBank/DDBJ databases">
        <title>Phylogenomic reconstructions and comparative analyses of Kickxellomycotina fungi.</title>
        <authorList>
            <person name="Reynolds N.K."/>
            <person name="Stajich J.E."/>
            <person name="Barry K."/>
            <person name="Grigoriev I.V."/>
            <person name="Crous P."/>
            <person name="Smith M.E."/>
        </authorList>
    </citation>
    <scope>NUCLEOTIDE SEQUENCE</scope>
    <source>
        <strain evidence="1">CBS 190363</strain>
    </source>
</reference>
<keyword evidence="2" id="KW-1185">Reference proteome</keyword>
<proteinExistence type="predicted"/>
<dbReference type="Proteomes" id="UP001139981">
    <property type="component" value="Unassembled WGS sequence"/>
</dbReference>
<protein>
    <submittedName>
        <fullName evidence="1">Uncharacterized protein</fullName>
    </submittedName>
</protein>
<sequence length="800" mass="85211">REPYTSLAVARGRLAASHTSPKRAFSHRMRLLQQAAAYLNPGVSEWHGMALLAVVSMYVAVGLKLRAKWGVRLRTSVLLLMADLGFRLLNGTSAAVMFLPSRILAWLVITIAAFFILGEAAVAIQAMRSWHATVVRERRRGGPLMMVQESGGQTVSRLAAGGAYTHRICFLCLSGHCERCLLSIEIWPTTSSRGSASDHSPLALPPLESPASNEQPAPEATHASETLSFLPARPMAPVLAAGRRRVRKHGRSTTASSPVAAIAAAAAELATLNNGPLLLGDTPSTQEAANGNGRGPSINMWIISSVAHCPCRLVHGPGPSAFVSKSQDNANDESTGSQPTMPVGSMMGLEQYVAELRSLGLVRPVNPASVSQSDDIASSVLPYIFGRFAVPAHQGLASATDNALAASNLRASGHTPASAPVFAAAPTVATEGAAEQSRVSRILMTSTPLSLARNVESSGTFHLSAVSVLESAPSDGGYVVVSIVMTPALAHMLLSHPHTAPTAAVCVPAALLSSTKTANSQMVILDADPYLDYALVHVPHSDIVVNVNGASWSHYKLDASSSLSLSISISQLPTDVSSQPFFISVTICGMRSEDLSVLFRHNKSSIDSVGKAPMKVDKSQASPAEIEALTAELEARTAKLTAATQSLKRAKREAPKTLAHWEAQLEAVRKSMDRNTAVEAKLESKRRHLEQAVGALRTSVQTLAEESTTSHVANADTSLPSSSLPDHQRALDEALRVLRAAEAEAREEREAHARAIRELDAERAKWKASLSKVAQETDPLEKALMDPLQRELRDVSRKFL</sequence>
<dbReference type="EMBL" id="JANBVB010000788">
    <property type="protein sequence ID" value="KAJ2892192.1"/>
    <property type="molecule type" value="Genomic_DNA"/>
</dbReference>
<accession>A0ACC1M1N6</accession>